<evidence type="ECO:0000256" key="4">
    <source>
        <dbReference type="ARBA" id="ARBA00022692"/>
    </source>
</evidence>
<comment type="caution">
    <text evidence="9">Lacks conserved residue(s) required for the propagation of feature annotation.</text>
</comment>
<dbReference type="CDD" id="cd00112">
    <property type="entry name" value="LDLa"/>
    <property type="match status" value="5"/>
</dbReference>
<dbReference type="AlphaFoldDB" id="A0A1N7TAU7"/>
<keyword evidence="2" id="KW-0929">Antimicrobial</keyword>
<evidence type="ECO:0000256" key="9">
    <source>
        <dbReference type="PROSITE-ProRule" id="PRU00124"/>
    </source>
</evidence>
<evidence type="ECO:0000313" key="11">
    <source>
        <dbReference type="EMBL" id="ALL27398.1"/>
    </source>
</evidence>
<comment type="subcellular location">
    <subcellularLocation>
        <location evidence="1">Membrane</location>
        <topology evidence="1">Single-pass membrane protein</topology>
    </subcellularLocation>
</comment>
<keyword evidence="3" id="KW-0081">Bacteriolytic enzyme</keyword>
<dbReference type="GO" id="GO:0003796">
    <property type="term" value="F:lysozyme activity"/>
    <property type="evidence" value="ECO:0007669"/>
    <property type="project" value="InterPro"/>
</dbReference>
<evidence type="ECO:0000256" key="2">
    <source>
        <dbReference type="ARBA" id="ARBA00022529"/>
    </source>
</evidence>
<dbReference type="Gene3D" id="4.10.400.10">
    <property type="entry name" value="Low-density Lipoprotein Receptor"/>
    <property type="match status" value="5"/>
</dbReference>
<feature type="disulfide bond" evidence="9">
    <location>
        <begin position="111"/>
        <end position="126"/>
    </location>
</feature>
<name>A0A1N7TAU7_9BIVA</name>
<feature type="signal peptide" evidence="10">
    <location>
        <begin position="1"/>
        <end position="15"/>
    </location>
</feature>
<feature type="chain" id="PRO_5013201794" evidence="10">
    <location>
        <begin position="16"/>
        <end position="348"/>
    </location>
</feature>
<dbReference type="PROSITE" id="PS50068">
    <property type="entry name" value="LDLRA_2"/>
    <property type="match status" value="4"/>
</dbReference>
<feature type="disulfide bond" evidence="9">
    <location>
        <begin position="164"/>
        <end position="182"/>
    </location>
</feature>
<dbReference type="GO" id="GO:0005886">
    <property type="term" value="C:plasma membrane"/>
    <property type="evidence" value="ECO:0007669"/>
    <property type="project" value="TreeGrafter"/>
</dbReference>
<dbReference type="InterPro" id="IPR023347">
    <property type="entry name" value="Lysozyme_dom_sf"/>
</dbReference>
<dbReference type="SUPFAM" id="SSF53955">
    <property type="entry name" value="Lysozyme-like"/>
    <property type="match status" value="1"/>
</dbReference>
<organism evidence="11">
    <name type="scientific">Veneroida sp. wenbei</name>
    <dbReference type="NCBI Taxonomy" id="1739612"/>
    <lineage>
        <taxon>Eukaryota</taxon>
        <taxon>Metazoa</taxon>
        <taxon>Spiralia</taxon>
        <taxon>Lophotrochozoa</taxon>
        <taxon>Mollusca</taxon>
        <taxon>Bivalvia</taxon>
        <taxon>Autobranchia</taxon>
        <taxon>Heteroconchia</taxon>
        <taxon>Euheterodonta</taxon>
        <taxon>Imparidentia</taxon>
        <taxon>Neoheterodontei</taxon>
        <taxon>Venerida</taxon>
    </lineage>
</organism>
<evidence type="ECO:0000256" key="10">
    <source>
        <dbReference type="SAM" id="SignalP"/>
    </source>
</evidence>
<proteinExistence type="evidence at transcript level"/>
<keyword evidence="7" id="KW-0472">Membrane</keyword>
<dbReference type="PRINTS" id="PR00261">
    <property type="entry name" value="LDLRECEPTOR"/>
</dbReference>
<feature type="disulfide bond" evidence="9">
    <location>
        <begin position="142"/>
        <end position="157"/>
    </location>
</feature>
<dbReference type="InterPro" id="IPR023346">
    <property type="entry name" value="Lysozyme-like_dom_sf"/>
</dbReference>
<dbReference type="InterPro" id="IPR002172">
    <property type="entry name" value="LDrepeatLR_classA_rpt"/>
</dbReference>
<reference evidence="11" key="1">
    <citation type="submission" date="2015-10" db="EMBL/GenBank/DDBJ databases">
        <title>The enemy of my enemy is my friend: Cambrian domestication of bacteriophage lysozyme genes by the bivalve genomes.</title>
        <authorList>
            <person name="Ren Q."/>
            <person name="Wang C."/>
            <person name="Jin M."/>
            <person name="Lan J."/>
            <person name="Ye T."/>
            <person name="Hui K."/>
            <person name="Tan J."/>
            <person name="Wang Z."/>
            <person name="Wang W."/>
            <person name="Han G."/>
        </authorList>
    </citation>
    <scope>NUCLEOTIDE SEQUENCE</scope>
</reference>
<keyword evidence="6" id="KW-1133">Transmembrane helix</keyword>
<sequence>MRVLIFIIVPVLSTAVPDKRYLLDNYYFTCDNGERVHGSAKCNTYNDCTDFSDEIKCYPAWFLCEFGDKTIPASWRCDGKTDCADHKDESGCGYDYFTCNNGQQIRMKYRCNFYTNCMDGSDEKQCYFTCDNGQRIDKKFECDTYRNCSDRSDEKNCSRWYFNCRDGLHIAQSFRCNVEANCYDKSDEEHCGTCELTASDVSAVKAQLKIDEGYETKICNDNQGNLTLGIGHHIKASDPEYGKPVGTSVSADRINEAFTGDFNASVAILGHYYPLCFSWPSEVKLILVNIAFNLGNRQRKYPNPGFNFAMEEMDWDRVANEMELSVWFNQTGGTRAADLVSRMRTVEE</sequence>
<dbReference type="Gene3D" id="1.10.530.40">
    <property type="match status" value="1"/>
</dbReference>
<keyword evidence="5" id="KW-0677">Repeat</keyword>
<protein>
    <submittedName>
        <fullName evidence="11">Phage lysozyme 2</fullName>
    </submittedName>
</protein>
<dbReference type="GO" id="GO:0031640">
    <property type="term" value="P:killing of cells of another organism"/>
    <property type="evidence" value="ECO:0007669"/>
    <property type="project" value="UniProtKB-KW"/>
</dbReference>
<evidence type="ECO:0000256" key="7">
    <source>
        <dbReference type="ARBA" id="ARBA00023136"/>
    </source>
</evidence>
<feature type="disulfide bond" evidence="9">
    <location>
        <begin position="77"/>
        <end position="92"/>
    </location>
</feature>
<dbReference type="GO" id="GO:0042742">
    <property type="term" value="P:defense response to bacterium"/>
    <property type="evidence" value="ECO:0007669"/>
    <property type="project" value="UniProtKB-KW"/>
</dbReference>
<dbReference type="EMBL" id="KT934043">
    <property type="protein sequence ID" value="ALL27398.1"/>
    <property type="molecule type" value="mRNA"/>
</dbReference>
<keyword evidence="8 9" id="KW-1015">Disulfide bond</keyword>
<keyword evidence="10" id="KW-0732">Signal</keyword>
<evidence type="ECO:0000256" key="3">
    <source>
        <dbReference type="ARBA" id="ARBA00022638"/>
    </source>
</evidence>
<keyword evidence="4" id="KW-0812">Transmembrane</keyword>
<feature type="disulfide bond" evidence="9">
    <location>
        <begin position="130"/>
        <end position="148"/>
    </location>
</feature>
<feature type="disulfide bond" evidence="9">
    <location>
        <begin position="99"/>
        <end position="117"/>
    </location>
</feature>
<dbReference type="SUPFAM" id="SSF57424">
    <property type="entry name" value="LDL receptor-like module"/>
    <property type="match status" value="5"/>
</dbReference>
<feature type="disulfide bond" evidence="9">
    <location>
        <begin position="176"/>
        <end position="191"/>
    </location>
</feature>
<dbReference type="PANTHER" id="PTHR24270">
    <property type="entry name" value="LOW-DENSITY LIPOPROTEIN RECEPTOR-RELATED"/>
    <property type="match status" value="1"/>
</dbReference>
<evidence type="ECO:0000256" key="8">
    <source>
        <dbReference type="ARBA" id="ARBA00023157"/>
    </source>
</evidence>
<dbReference type="InterPro" id="IPR036055">
    <property type="entry name" value="LDL_receptor-like_sf"/>
</dbReference>
<dbReference type="SMART" id="SM00192">
    <property type="entry name" value="LDLa"/>
    <property type="match status" value="5"/>
</dbReference>
<dbReference type="InterPro" id="IPR050685">
    <property type="entry name" value="LDLR"/>
</dbReference>
<dbReference type="Pfam" id="PF00057">
    <property type="entry name" value="Ldl_recept_a"/>
    <property type="match status" value="3"/>
</dbReference>
<evidence type="ECO:0000256" key="6">
    <source>
        <dbReference type="ARBA" id="ARBA00022989"/>
    </source>
</evidence>
<evidence type="ECO:0000256" key="1">
    <source>
        <dbReference type="ARBA" id="ARBA00004167"/>
    </source>
</evidence>
<accession>A0A1N7TAU7</accession>
<evidence type="ECO:0000256" key="5">
    <source>
        <dbReference type="ARBA" id="ARBA00022737"/>
    </source>
</evidence>
<dbReference type="GO" id="GO:0016192">
    <property type="term" value="P:vesicle-mediated transport"/>
    <property type="evidence" value="ECO:0007669"/>
    <property type="project" value="UniProtKB-ARBA"/>
</dbReference>